<name>A0AAU8B0I7_9CAUD</name>
<organism evidence="1">
    <name type="scientific">Dulem virus 38</name>
    <dbReference type="NCBI Taxonomy" id="3145756"/>
    <lineage>
        <taxon>Viruses</taxon>
        <taxon>Duplodnaviria</taxon>
        <taxon>Heunggongvirae</taxon>
        <taxon>Uroviricota</taxon>
        <taxon>Caudoviricetes</taxon>
    </lineage>
</organism>
<dbReference type="EMBL" id="PP511596">
    <property type="protein sequence ID" value="XCD05742.1"/>
    <property type="molecule type" value="Genomic_DNA"/>
</dbReference>
<sequence length="202" mass="20390">MTSQPAKIVGRILGPDGSGRLGRLTVTPTSCGSCLPAQDIVAGRVSARLDTDGRLVGPDGDFLEIGSGLYALDLNIPGDLGIHVRAVVLLAEGSTFDIAKLPDLAPPLPPQPDPGPLPDDGLVHSDGRNVRVSEIPGVLVAQSPAVVKDLGGGLLTWAATPEEAGIIAAGGRNVRTTHETGVLAAESGAVVRPAGNGALAWA</sequence>
<evidence type="ECO:0000313" key="1">
    <source>
        <dbReference type="EMBL" id="XCD05742.1"/>
    </source>
</evidence>
<proteinExistence type="predicted"/>
<reference evidence="1" key="1">
    <citation type="submission" date="2024-03" db="EMBL/GenBank/DDBJ databases">
        <title>Diverse circular DNA viruses in blood, oral, and fecal samples of captive lemurs.</title>
        <authorList>
            <person name="Paietta E.N."/>
            <person name="Kraberger S."/>
            <person name="Lund M.C."/>
            <person name="Custer J.M."/>
            <person name="Vargas K.M."/>
            <person name="Ehmke E.E."/>
            <person name="Yoder A.D."/>
            <person name="Varsani A."/>
        </authorList>
    </citation>
    <scope>NUCLEOTIDE SEQUENCE</scope>
    <source>
        <strain evidence="1">Duke_24SF_44</strain>
    </source>
</reference>
<protein>
    <submittedName>
        <fullName evidence="1">Uncharacterized protein</fullName>
    </submittedName>
</protein>
<accession>A0AAU8B0I7</accession>